<accession>A0A319CV76</accession>
<proteinExistence type="predicted"/>
<feature type="compositionally biased region" description="Acidic residues" evidence="1">
    <location>
        <begin position="88"/>
        <end position="105"/>
    </location>
</feature>
<dbReference type="AlphaFoldDB" id="A0A319CV76"/>
<feature type="region of interest" description="Disordered" evidence="1">
    <location>
        <begin position="51"/>
        <end position="135"/>
    </location>
</feature>
<dbReference type="Proteomes" id="UP000247810">
    <property type="component" value="Unassembled WGS sequence"/>
</dbReference>
<feature type="compositionally biased region" description="Basic and acidic residues" evidence="1">
    <location>
        <begin position="106"/>
        <end position="123"/>
    </location>
</feature>
<evidence type="ECO:0000313" key="2">
    <source>
        <dbReference type="EMBL" id="PYH89044.1"/>
    </source>
</evidence>
<name>A0A319CV76_9EURO</name>
<sequence>MVQFLVERGANINAKTISGHNILMLLKPDDYFSREINEIKETLLDLGFIDDGQNEKTHESEESGYSGDENEDEWEYERPSNIQSEVQSPDESEYEDAEEYPNFEGDEAKSDQEQALEDQRCNDEAEQPIHPGISA</sequence>
<keyword evidence="3" id="KW-1185">Reference proteome</keyword>
<organism evidence="2 3">
    <name type="scientific">Aspergillus ellipticus CBS 707.79</name>
    <dbReference type="NCBI Taxonomy" id="1448320"/>
    <lineage>
        <taxon>Eukaryota</taxon>
        <taxon>Fungi</taxon>
        <taxon>Dikarya</taxon>
        <taxon>Ascomycota</taxon>
        <taxon>Pezizomycotina</taxon>
        <taxon>Eurotiomycetes</taxon>
        <taxon>Eurotiomycetidae</taxon>
        <taxon>Eurotiales</taxon>
        <taxon>Aspergillaceae</taxon>
        <taxon>Aspergillus</taxon>
        <taxon>Aspergillus subgen. Circumdati</taxon>
    </lineage>
</organism>
<evidence type="ECO:0000256" key="1">
    <source>
        <dbReference type="SAM" id="MobiDB-lite"/>
    </source>
</evidence>
<evidence type="ECO:0000313" key="3">
    <source>
        <dbReference type="Proteomes" id="UP000247810"/>
    </source>
</evidence>
<dbReference type="EMBL" id="KZ826051">
    <property type="protein sequence ID" value="PYH89044.1"/>
    <property type="molecule type" value="Genomic_DNA"/>
</dbReference>
<gene>
    <name evidence="2" type="ORF">BO71DRAFT_403383</name>
</gene>
<protein>
    <submittedName>
        <fullName evidence="2">Uncharacterized protein</fullName>
    </submittedName>
</protein>
<dbReference type="VEuPathDB" id="FungiDB:BO71DRAFT_403383"/>
<reference evidence="2 3" key="1">
    <citation type="submission" date="2018-02" db="EMBL/GenBank/DDBJ databases">
        <title>The genomes of Aspergillus section Nigri reveals drivers in fungal speciation.</title>
        <authorList>
            <consortium name="DOE Joint Genome Institute"/>
            <person name="Vesth T.C."/>
            <person name="Nybo J."/>
            <person name="Theobald S."/>
            <person name="Brandl J."/>
            <person name="Frisvad J.C."/>
            <person name="Nielsen K.F."/>
            <person name="Lyhne E.K."/>
            <person name="Kogle M.E."/>
            <person name="Kuo A."/>
            <person name="Riley R."/>
            <person name="Clum A."/>
            <person name="Nolan M."/>
            <person name="Lipzen A."/>
            <person name="Salamov A."/>
            <person name="Henrissat B."/>
            <person name="Wiebenga A."/>
            <person name="De vries R.P."/>
            <person name="Grigoriev I.V."/>
            <person name="Mortensen U.H."/>
            <person name="Andersen M.R."/>
            <person name="Baker S.E."/>
        </authorList>
    </citation>
    <scope>NUCLEOTIDE SEQUENCE [LARGE SCALE GENOMIC DNA]</scope>
    <source>
        <strain evidence="2 3">CBS 707.79</strain>
    </source>
</reference>